<gene>
    <name evidence="2" type="ORF">EHT25_16555</name>
</gene>
<keyword evidence="3" id="KW-1185">Reference proteome</keyword>
<evidence type="ECO:0000259" key="1">
    <source>
        <dbReference type="Pfam" id="PF18480"/>
    </source>
</evidence>
<organism evidence="2 3">
    <name type="scientific">Larkinella rosea</name>
    <dbReference type="NCBI Taxonomy" id="2025312"/>
    <lineage>
        <taxon>Bacteria</taxon>
        <taxon>Pseudomonadati</taxon>
        <taxon>Bacteroidota</taxon>
        <taxon>Cytophagia</taxon>
        <taxon>Cytophagales</taxon>
        <taxon>Spirosomataceae</taxon>
        <taxon>Larkinella</taxon>
    </lineage>
</organism>
<sequence>MSSLRYLIDTNLPYYFSIWRSDQYIHQRDINSKAADTDIWAYAKANNLTIITKDRDYSDRMLLSSTPPRIIHIKTGNMKMREFYTFIDANWQLILELSETHKLVYVFRDHIEGVE</sequence>
<protein>
    <recommendedName>
        <fullName evidence="1">DUF5615 domain-containing protein</fullName>
    </recommendedName>
</protein>
<dbReference type="AlphaFoldDB" id="A0A3P1BMT0"/>
<dbReference type="Pfam" id="PF18480">
    <property type="entry name" value="DUF5615"/>
    <property type="match status" value="1"/>
</dbReference>
<dbReference type="InterPro" id="IPR041049">
    <property type="entry name" value="DUF5615"/>
</dbReference>
<dbReference type="OrthoDB" id="27473at2"/>
<accession>A0A3P1BMT0</accession>
<reference evidence="2 3" key="1">
    <citation type="submission" date="2018-11" db="EMBL/GenBank/DDBJ databases">
        <authorList>
            <person name="Zhou Z."/>
            <person name="Wang G."/>
        </authorList>
    </citation>
    <scope>NUCLEOTIDE SEQUENCE [LARGE SCALE GENOMIC DNA]</scope>
    <source>
        <strain evidence="2 3">KCTC52004</strain>
    </source>
</reference>
<dbReference type="Proteomes" id="UP000271925">
    <property type="component" value="Unassembled WGS sequence"/>
</dbReference>
<comment type="caution">
    <text evidence="2">The sequence shown here is derived from an EMBL/GenBank/DDBJ whole genome shotgun (WGS) entry which is preliminary data.</text>
</comment>
<feature type="domain" description="DUF5615" evidence="1">
    <location>
        <begin position="5"/>
        <end position="107"/>
    </location>
</feature>
<dbReference type="RefSeq" id="WP_124876260.1">
    <property type="nucleotide sequence ID" value="NZ_RQJO01000009.1"/>
</dbReference>
<evidence type="ECO:0000313" key="2">
    <source>
        <dbReference type="EMBL" id="RRB02096.1"/>
    </source>
</evidence>
<proteinExistence type="predicted"/>
<dbReference type="EMBL" id="RQJO01000009">
    <property type="protein sequence ID" value="RRB02096.1"/>
    <property type="molecule type" value="Genomic_DNA"/>
</dbReference>
<evidence type="ECO:0000313" key="3">
    <source>
        <dbReference type="Proteomes" id="UP000271925"/>
    </source>
</evidence>
<name>A0A3P1BMT0_9BACT</name>